<dbReference type="AlphaFoldDB" id="A0AAW1MN21"/>
<dbReference type="Pfam" id="PF13966">
    <property type="entry name" value="zf-RVT"/>
    <property type="match status" value="1"/>
</dbReference>
<evidence type="ECO:0000313" key="2">
    <source>
        <dbReference type="EMBL" id="KAK9749825.1"/>
    </source>
</evidence>
<dbReference type="PANTHER" id="PTHR33116">
    <property type="entry name" value="REVERSE TRANSCRIPTASE ZINC-BINDING DOMAIN-CONTAINING PROTEIN-RELATED-RELATED"/>
    <property type="match status" value="1"/>
</dbReference>
<keyword evidence="3" id="KW-1185">Reference proteome</keyword>
<name>A0AAW1MN21_SAPOF</name>
<reference evidence="2" key="1">
    <citation type="submission" date="2024-03" db="EMBL/GenBank/DDBJ databases">
        <title>WGS assembly of Saponaria officinalis var. Norfolk2.</title>
        <authorList>
            <person name="Jenkins J."/>
            <person name="Shu S."/>
            <person name="Grimwood J."/>
            <person name="Barry K."/>
            <person name="Goodstein D."/>
            <person name="Schmutz J."/>
            <person name="Leebens-Mack J."/>
            <person name="Osbourn A."/>
        </authorList>
    </citation>
    <scope>NUCLEOTIDE SEQUENCE [LARGE SCALE GENOMIC DNA]</scope>
    <source>
        <strain evidence="2">JIC</strain>
    </source>
</reference>
<dbReference type="EMBL" id="JBDFQZ010000002">
    <property type="protein sequence ID" value="KAK9749825.1"/>
    <property type="molecule type" value="Genomic_DNA"/>
</dbReference>
<evidence type="ECO:0000313" key="3">
    <source>
        <dbReference type="Proteomes" id="UP001443914"/>
    </source>
</evidence>
<proteinExistence type="predicted"/>
<feature type="domain" description="Reverse transcriptase zinc-binding" evidence="1">
    <location>
        <begin position="241"/>
        <end position="323"/>
    </location>
</feature>
<dbReference type="PANTHER" id="PTHR33116:SF80">
    <property type="entry name" value="REVERSE TRANSCRIPTASE ZINC-BINDING DOMAIN-CONTAINING PROTEIN"/>
    <property type="match status" value="1"/>
</dbReference>
<organism evidence="2 3">
    <name type="scientific">Saponaria officinalis</name>
    <name type="common">Common soapwort</name>
    <name type="synonym">Lychnis saponaria</name>
    <dbReference type="NCBI Taxonomy" id="3572"/>
    <lineage>
        <taxon>Eukaryota</taxon>
        <taxon>Viridiplantae</taxon>
        <taxon>Streptophyta</taxon>
        <taxon>Embryophyta</taxon>
        <taxon>Tracheophyta</taxon>
        <taxon>Spermatophyta</taxon>
        <taxon>Magnoliopsida</taxon>
        <taxon>eudicotyledons</taxon>
        <taxon>Gunneridae</taxon>
        <taxon>Pentapetalae</taxon>
        <taxon>Caryophyllales</taxon>
        <taxon>Caryophyllaceae</taxon>
        <taxon>Caryophylleae</taxon>
        <taxon>Saponaria</taxon>
    </lineage>
</organism>
<evidence type="ECO:0000259" key="1">
    <source>
        <dbReference type="Pfam" id="PF13966"/>
    </source>
</evidence>
<gene>
    <name evidence="2" type="ORF">RND81_02G153300</name>
</gene>
<accession>A0AAW1MN21</accession>
<protein>
    <recommendedName>
        <fullName evidence="1">Reverse transcriptase zinc-binding domain-containing protein</fullName>
    </recommendedName>
</protein>
<dbReference type="InterPro" id="IPR026960">
    <property type="entry name" value="RVT-Znf"/>
</dbReference>
<comment type="caution">
    <text evidence="2">The sequence shown here is derived from an EMBL/GenBank/DDBJ whole genome shotgun (WGS) entry which is preliminary data.</text>
</comment>
<dbReference type="Proteomes" id="UP001443914">
    <property type="component" value="Unassembled WGS sequence"/>
</dbReference>
<sequence length="437" mass="51044">MFCKGDKTSVMLMLRAFQTFSEASGLKMNGSKSNIYCNGVDDGVIRLVEEATGMKCGGIPFRYLGVCISPKRLGISDCERLVDKVTARITLLGSKKLSYAGRLVLIKAVYSTLHNYWARIFILPKNVLNRIDAICRKFLWHGNDSKESPPLVAWDTICQPKRLGGLGLKKLHLWNIAALGKYVWWIEKKSDHLWVKWVHAIYIKDKNWMEFVPSASASWSWRKICWVKDMLKPWLAGCSSYSVKLGYSWLCTGGTEVPWHCCMRNRFLIPKHSFFCWLIAHQHLLTQDRLMQMRITQRNYCFLCADAAENHSHLFFLCIFSRKCLFLVFVWFQTILPDRDVFVWFQTILPDRDVFEWWINCRMKTLMAKKVIVIGLASLMYHIWWSRNQCRLEGFVNSPENVFKKVQDDVRSRINICIAACKSWKAKEWIHLLLARD</sequence>